<dbReference type="PROSITE" id="PS51695">
    <property type="entry name" value="SEDOLISIN"/>
    <property type="match status" value="1"/>
</dbReference>
<comment type="cofactor">
    <cofactor evidence="1">
        <name>Ca(2+)</name>
        <dbReference type="ChEBI" id="CHEBI:29108"/>
    </cofactor>
</comment>
<evidence type="ECO:0000256" key="8">
    <source>
        <dbReference type="SAM" id="MobiDB-lite"/>
    </source>
</evidence>
<evidence type="ECO:0000256" key="1">
    <source>
        <dbReference type="ARBA" id="ARBA00001913"/>
    </source>
</evidence>
<dbReference type="InterPro" id="IPR036852">
    <property type="entry name" value="Peptidase_S8/S53_dom_sf"/>
</dbReference>
<feature type="region of interest" description="Disordered" evidence="8">
    <location>
        <begin position="1"/>
        <end position="26"/>
    </location>
</feature>
<dbReference type="Gene3D" id="3.40.50.200">
    <property type="entry name" value="Peptidase S8/S53 domain"/>
    <property type="match status" value="1"/>
</dbReference>
<dbReference type="InterPro" id="IPR030400">
    <property type="entry name" value="Sedolisin_dom"/>
</dbReference>
<dbReference type="GO" id="GO:0008240">
    <property type="term" value="F:tripeptidyl-peptidase activity"/>
    <property type="evidence" value="ECO:0007669"/>
    <property type="project" value="TreeGrafter"/>
</dbReference>
<dbReference type="InterPro" id="IPR050819">
    <property type="entry name" value="Tripeptidyl-peptidase_I"/>
</dbReference>
<evidence type="ECO:0000313" key="11">
    <source>
        <dbReference type="Proteomes" id="UP000543556"/>
    </source>
</evidence>
<feature type="domain" description="Peptidase S53" evidence="9">
    <location>
        <begin position="172"/>
        <end position="525"/>
    </location>
</feature>
<keyword evidence="5" id="KW-0720">Serine protease</keyword>
<dbReference type="EMBL" id="JAAMFM010000009">
    <property type="protein sequence ID" value="NVM94956.1"/>
    <property type="molecule type" value="Genomic_DNA"/>
</dbReference>
<proteinExistence type="predicted"/>
<keyword evidence="7" id="KW-0865">Zymogen</keyword>
<evidence type="ECO:0000259" key="9">
    <source>
        <dbReference type="PROSITE" id="PS51695"/>
    </source>
</evidence>
<dbReference type="AlphaFoldDB" id="A0A7Y7IGA1"/>
<gene>
    <name evidence="10" type="ORF">G6034_08525</name>
</gene>
<dbReference type="Pfam" id="PF00082">
    <property type="entry name" value="Peptidase_S8"/>
    <property type="match status" value="1"/>
</dbReference>
<dbReference type="SMART" id="SM00944">
    <property type="entry name" value="Pro-kuma_activ"/>
    <property type="match status" value="1"/>
</dbReference>
<evidence type="ECO:0000256" key="7">
    <source>
        <dbReference type="ARBA" id="ARBA00023145"/>
    </source>
</evidence>
<dbReference type="PANTHER" id="PTHR14218">
    <property type="entry name" value="PROTEASE S8 TRIPEPTIDYL PEPTIDASE I CLN2"/>
    <property type="match status" value="1"/>
</dbReference>
<evidence type="ECO:0000256" key="4">
    <source>
        <dbReference type="ARBA" id="ARBA00022801"/>
    </source>
</evidence>
<dbReference type="SUPFAM" id="SSF52743">
    <property type="entry name" value="Subtilisin-like"/>
    <property type="match status" value="1"/>
</dbReference>
<evidence type="ECO:0000256" key="3">
    <source>
        <dbReference type="ARBA" id="ARBA00022723"/>
    </source>
</evidence>
<accession>A0A7Y7IGA1</accession>
<dbReference type="GO" id="GO:0006508">
    <property type="term" value="P:proteolysis"/>
    <property type="evidence" value="ECO:0007669"/>
    <property type="project" value="UniProtKB-KW"/>
</dbReference>
<dbReference type="InterPro" id="IPR000209">
    <property type="entry name" value="Peptidase_S8/S53_dom"/>
</dbReference>
<comment type="caution">
    <text evidence="10">The sequence shown here is derived from an EMBL/GenBank/DDBJ whole genome shotgun (WGS) entry which is preliminary data.</text>
</comment>
<dbReference type="InterPro" id="IPR015366">
    <property type="entry name" value="S53_propep"/>
</dbReference>
<evidence type="ECO:0000256" key="5">
    <source>
        <dbReference type="ARBA" id="ARBA00022825"/>
    </source>
</evidence>
<dbReference type="GO" id="GO:0004252">
    <property type="term" value="F:serine-type endopeptidase activity"/>
    <property type="evidence" value="ECO:0007669"/>
    <property type="project" value="InterPro"/>
</dbReference>
<keyword evidence="11" id="KW-1185">Reference proteome</keyword>
<name>A0A7Y7IGA1_9MICC</name>
<sequence length="529" mass="52662">MVPLPGSSRGPAPQALHRPAGTPTQDELYKQEITVTVVLRRAGAEPGAAAPPAGPDGTRTLPAAYAADPADVELATRTFTGLGATVVEVDAASRRLRVAGPVGLLCEIFGTELDTVSSVGPNNESATHRHRTGGLSVPATLDGVVTAVLGLDDRPSARAPFHFAPAAAGNVSYTPLDLGRIYNFPGGTDGTGQVVAIIELGGGFGQADLDEYFSGLGITGPTVQAVGVDGAVNVPGGDPQGADGEVLLDIEVAGALAPRATLKVYFAPNTDAGFLDAVATATHAAPAPAAISISWGQSEDQWTGQARTAMDNAFIDAGMLGITVTAAAGDNGSADAQGDGQNHADFPASSPHVLACGGTRLEADPATGQVASETVWNESSSSATGGGVSDAFPLPDWQQHVTVLAAKGPAGTPSGRGVPDVAAVADPQTGYRVRVDGTDMVIGGTSAVAPLWAALVARLAQSRGGGLGLLQPAIYAGETDGQAAPGFRDITGGNNGSYHATPGWDACTGLGVPDGAALLAVLSAGTAAG</sequence>
<evidence type="ECO:0000313" key="10">
    <source>
        <dbReference type="EMBL" id="NVM94956.1"/>
    </source>
</evidence>
<organism evidence="10 11">
    <name type="scientific">Arthrobacter wenxiniae</name>
    <dbReference type="NCBI Taxonomy" id="2713570"/>
    <lineage>
        <taxon>Bacteria</taxon>
        <taxon>Bacillati</taxon>
        <taxon>Actinomycetota</taxon>
        <taxon>Actinomycetes</taxon>
        <taxon>Micrococcales</taxon>
        <taxon>Micrococcaceae</taxon>
        <taxon>Arthrobacter</taxon>
    </lineage>
</organism>
<keyword evidence="3" id="KW-0479">Metal-binding</keyword>
<protein>
    <submittedName>
        <fullName evidence="10">Peptidase S53</fullName>
    </submittedName>
</protein>
<keyword evidence="2" id="KW-0645">Protease</keyword>
<evidence type="ECO:0000256" key="2">
    <source>
        <dbReference type="ARBA" id="ARBA00022670"/>
    </source>
</evidence>
<keyword evidence="6" id="KW-0106">Calcium</keyword>
<reference evidence="10 11" key="1">
    <citation type="submission" date="2020-02" db="EMBL/GenBank/DDBJ databases">
        <title>Genome sequence of strain AETb3-4.</title>
        <authorList>
            <person name="Gao J."/>
            <person name="Zhang X."/>
        </authorList>
    </citation>
    <scope>NUCLEOTIDE SEQUENCE [LARGE SCALE GENOMIC DNA]</scope>
    <source>
        <strain evidence="10 11">AETb3-4</strain>
    </source>
</reference>
<dbReference type="GO" id="GO:0046872">
    <property type="term" value="F:metal ion binding"/>
    <property type="evidence" value="ECO:0007669"/>
    <property type="project" value="UniProtKB-KW"/>
</dbReference>
<keyword evidence="4" id="KW-0378">Hydrolase</keyword>
<dbReference type="PANTHER" id="PTHR14218:SF15">
    <property type="entry name" value="TRIPEPTIDYL-PEPTIDASE 1"/>
    <property type="match status" value="1"/>
</dbReference>
<dbReference type="Proteomes" id="UP000543556">
    <property type="component" value="Unassembled WGS sequence"/>
</dbReference>
<evidence type="ECO:0000256" key="6">
    <source>
        <dbReference type="ARBA" id="ARBA00022837"/>
    </source>
</evidence>
<dbReference type="CDD" id="cd04056">
    <property type="entry name" value="Peptidases_S53"/>
    <property type="match status" value="1"/>
</dbReference>
<dbReference type="SUPFAM" id="SSF54897">
    <property type="entry name" value="Protease propeptides/inhibitors"/>
    <property type="match status" value="1"/>
</dbReference>